<dbReference type="EMBL" id="WTXG01000101">
    <property type="protein sequence ID" value="KAI0293175.1"/>
    <property type="molecule type" value="Genomic_DNA"/>
</dbReference>
<evidence type="ECO:0000313" key="3">
    <source>
        <dbReference type="Proteomes" id="UP001203297"/>
    </source>
</evidence>
<keyword evidence="1" id="KW-0472">Membrane</keyword>
<gene>
    <name evidence="2" type="ORF">B0F90DRAFT_1835495</name>
</gene>
<accession>A0AAD4LWR7</accession>
<keyword evidence="1" id="KW-0812">Transmembrane</keyword>
<sequence length="170" mass="18845">GNNKQRFPRVQARYIYIRSSYLKRARSLPLFSVSLIIQGILCLALTADRIRTVGEWSPSPLATTDFAATTTKSNGSDLTDYLHPINWVLSSGSGKNSTVIVISPHEANELLPDICKSKTVRLHIYAPRVTTSMRSFSNLAFYSIPALPTGSWSSPAHVRTELNLFSGQLY</sequence>
<dbReference type="AlphaFoldDB" id="A0AAD4LWR7"/>
<protein>
    <submittedName>
        <fullName evidence="2">Uncharacterized protein</fullName>
    </submittedName>
</protein>
<evidence type="ECO:0000313" key="2">
    <source>
        <dbReference type="EMBL" id="KAI0293175.1"/>
    </source>
</evidence>
<keyword evidence="1" id="KW-1133">Transmembrane helix</keyword>
<feature type="transmembrane region" description="Helical" evidence="1">
    <location>
        <begin position="28"/>
        <end position="47"/>
    </location>
</feature>
<organism evidence="2 3">
    <name type="scientific">Multifurca ochricompacta</name>
    <dbReference type="NCBI Taxonomy" id="376703"/>
    <lineage>
        <taxon>Eukaryota</taxon>
        <taxon>Fungi</taxon>
        <taxon>Dikarya</taxon>
        <taxon>Basidiomycota</taxon>
        <taxon>Agaricomycotina</taxon>
        <taxon>Agaricomycetes</taxon>
        <taxon>Russulales</taxon>
        <taxon>Russulaceae</taxon>
        <taxon>Multifurca</taxon>
    </lineage>
</organism>
<name>A0AAD4LWR7_9AGAM</name>
<proteinExistence type="predicted"/>
<evidence type="ECO:0000256" key="1">
    <source>
        <dbReference type="SAM" id="Phobius"/>
    </source>
</evidence>
<keyword evidence="3" id="KW-1185">Reference proteome</keyword>
<dbReference type="Proteomes" id="UP001203297">
    <property type="component" value="Unassembled WGS sequence"/>
</dbReference>
<feature type="non-terminal residue" evidence="2">
    <location>
        <position position="1"/>
    </location>
</feature>
<reference evidence="2" key="1">
    <citation type="journal article" date="2022" name="New Phytol.">
        <title>Evolutionary transition to the ectomycorrhizal habit in the genomes of a hyperdiverse lineage of mushroom-forming fungi.</title>
        <authorList>
            <person name="Looney B."/>
            <person name="Miyauchi S."/>
            <person name="Morin E."/>
            <person name="Drula E."/>
            <person name="Courty P.E."/>
            <person name="Kohler A."/>
            <person name="Kuo A."/>
            <person name="LaButti K."/>
            <person name="Pangilinan J."/>
            <person name="Lipzen A."/>
            <person name="Riley R."/>
            <person name="Andreopoulos W."/>
            <person name="He G."/>
            <person name="Johnson J."/>
            <person name="Nolan M."/>
            <person name="Tritt A."/>
            <person name="Barry K.W."/>
            <person name="Grigoriev I.V."/>
            <person name="Nagy L.G."/>
            <person name="Hibbett D."/>
            <person name="Henrissat B."/>
            <person name="Matheny P.B."/>
            <person name="Labbe J."/>
            <person name="Martin F.M."/>
        </authorList>
    </citation>
    <scope>NUCLEOTIDE SEQUENCE</scope>
    <source>
        <strain evidence="2">BPL690</strain>
    </source>
</reference>
<comment type="caution">
    <text evidence="2">The sequence shown here is derived from an EMBL/GenBank/DDBJ whole genome shotgun (WGS) entry which is preliminary data.</text>
</comment>